<proteinExistence type="predicted"/>
<dbReference type="EMBL" id="JAFITR010000018">
    <property type="protein sequence ID" value="MBN4066707.1"/>
    <property type="molecule type" value="Genomic_DNA"/>
</dbReference>
<dbReference type="Gene3D" id="3.40.50.1000">
    <property type="entry name" value="HAD superfamily/HAD-like"/>
    <property type="match status" value="1"/>
</dbReference>
<accession>A0ABS3APT0</accession>
<evidence type="ECO:0008006" key="3">
    <source>
        <dbReference type="Google" id="ProtNLM"/>
    </source>
</evidence>
<evidence type="ECO:0000313" key="1">
    <source>
        <dbReference type="EMBL" id="MBN4066707.1"/>
    </source>
</evidence>
<organism evidence="1 2">
    <name type="scientific">Simkania negevensis</name>
    <dbReference type="NCBI Taxonomy" id="83561"/>
    <lineage>
        <taxon>Bacteria</taxon>
        <taxon>Pseudomonadati</taxon>
        <taxon>Chlamydiota</taxon>
        <taxon>Chlamydiia</taxon>
        <taxon>Parachlamydiales</taxon>
        <taxon>Simkaniaceae</taxon>
        <taxon>Simkania</taxon>
    </lineage>
</organism>
<name>A0ABS3APT0_9BACT</name>
<keyword evidence="2" id="KW-1185">Reference proteome</keyword>
<reference evidence="1 2" key="1">
    <citation type="submission" date="2021-02" db="EMBL/GenBank/DDBJ databases">
        <title>Activity-based single-cell genomes from oceanic crustal fluid captures similar information to metagenomic and metatranscriptomic surveys with orders of magnitude less sampling.</title>
        <authorList>
            <person name="D'Angelo T.S."/>
            <person name="Orcutt B.N."/>
        </authorList>
    </citation>
    <scope>NUCLEOTIDE SEQUENCE [LARGE SCALE GENOMIC DNA]</scope>
    <source>
        <strain evidence="1">AH-315-G07</strain>
    </source>
</reference>
<comment type="caution">
    <text evidence="1">The sequence shown here is derived from an EMBL/GenBank/DDBJ whole genome shotgun (WGS) entry which is preliminary data.</text>
</comment>
<sequence length="282" mass="32032">MQQEIIAIVFDFDDTLSPDSTSAFLASLGIDVPAFWEDVNTLYQSHWDPIPAYLYKMIEISKRQPKGEAITQEKLQEWGKKLTFYPGVSEIFIHLQQVAKEASPTVNLEFYVISSGLEEVIRHTTIASSFTDIWGCDFAYDNNGSISFPKRIVSFTDKTRYLFHIAKGLTGMKTRTNPFAVNKKFEDDEKRIPMDQIIFVGDGYTDIPCFSLVKKAGGIPLAVCDRDDRNKWGKAWGFMEQQRITHWAVADFQEGSTLRVSLSMAVKKIAHTIATQRRSYSG</sequence>
<dbReference type="InterPro" id="IPR036412">
    <property type="entry name" value="HAD-like_sf"/>
</dbReference>
<evidence type="ECO:0000313" key="2">
    <source>
        <dbReference type="Proteomes" id="UP000722121"/>
    </source>
</evidence>
<dbReference type="InterPro" id="IPR023214">
    <property type="entry name" value="HAD_sf"/>
</dbReference>
<dbReference type="Proteomes" id="UP000722121">
    <property type="component" value="Unassembled WGS sequence"/>
</dbReference>
<dbReference type="SUPFAM" id="SSF56784">
    <property type="entry name" value="HAD-like"/>
    <property type="match status" value="1"/>
</dbReference>
<gene>
    <name evidence="1" type="ORF">JYU14_01330</name>
</gene>
<protein>
    <recommendedName>
        <fullName evidence="3">Hydrolase</fullName>
    </recommendedName>
</protein>